<evidence type="ECO:0000256" key="3">
    <source>
        <dbReference type="ARBA" id="ARBA00022630"/>
    </source>
</evidence>
<dbReference type="InterPro" id="IPR017927">
    <property type="entry name" value="FAD-bd_FR_type"/>
</dbReference>
<dbReference type="Proteomes" id="UP001060368">
    <property type="component" value="Chromosome"/>
</dbReference>
<evidence type="ECO:0000256" key="6">
    <source>
        <dbReference type="ARBA" id="ARBA00022827"/>
    </source>
</evidence>
<keyword evidence="9 11" id="KW-0411">Iron-sulfur</keyword>
<comment type="cofactor">
    <cofactor evidence="11">
        <name>[2Fe-2S] cluster</name>
        <dbReference type="ChEBI" id="CHEBI:190135"/>
    </cofactor>
    <text evidence="11">Binds 1 [2Fe-2S] cluster per subunit.</text>
</comment>
<keyword evidence="2" id="KW-0813">Transport</keyword>
<feature type="binding site" evidence="11">
    <location>
        <position position="223"/>
    </location>
    <ligand>
        <name>[2Fe-2S] cluster</name>
        <dbReference type="ChEBI" id="CHEBI:190135"/>
    </ligand>
</feature>
<evidence type="ECO:0000256" key="9">
    <source>
        <dbReference type="ARBA" id="ARBA00023014"/>
    </source>
</evidence>
<dbReference type="NCBIfam" id="NF000796">
    <property type="entry name" value="PRK00054.1-1"/>
    <property type="match status" value="1"/>
</dbReference>
<dbReference type="InterPro" id="IPR050353">
    <property type="entry name" value="PyrK_electron_transfer"/>
</dbReference>
<evidence type="ECO:0000256" key="11">
    <source>
        <dbReference type="PIRSR" id="PIRSR006816-2"/>
    </source>
</evidence>
<dbReference type="PANTHER" id="PTHR43513">
    <property type="entry name" value="DIHYDROOROTATE DEHYDROGENASE B (NAD(+)), ELECTRON TRANSFER SUBUNIT"/>
    <property type="match status" value="1"/>
</dbReference>
<dbReference type="SUPFAM" id="SSF63380">
    <property type="entry name" value="Riboflavin synthase domain-like"/>
    <property type="match status" value="1"/>
</dbReference>
<dbReference type="InterPro" id="IPR037117">
    <property type="entry name" value="Dihydroorotate_DH_ele_sf"/>
</dbReference>
<evidence type="ECO:0000256" key="8">
    <source>
        <dbReference type="ARBA" id="ARBA00023004"/>
    </source>
</evidence>
<evidence type="ECO:0000256" key="4">
    <source>
        <dbReference type="ARBA" id="ARBA00022714"/>
    </source>
</evidence>
<dbReference type="Gene3D" id="3.40.50.80">
    <property type="entry name" value="Nucleotide-binding domain of ferredoxin-NADP reductase (FNR) module"/>
    <property type="match status" value="1"/>
</dbReference>
<gene>
    <name evidence="13" type="ORF">L6E24_00800</name>
</gene>
<evidence type="ECO:0000256" key="1">
    <source>
        <dbReference type="ARBA" id="ARBA00006422"/>
    </source>
</evidence>
<organism evidence="13 14">
    <name type="scientific">Methanoplanus endosymbiosus</name>
    <dbReference type="NCBI Taxonomy" id="33865"/>
    <lineage>
        <taxon>Archaea</taxon>
        <taxon>Methanobacteriati</taxon>
        <taxon>Methanobacteriota</taxon>
        <taxon>Stenosarchaea group</taxon>
        <taxon>Methanomicrobia</taxon>
        <taxon>Methanomicrobiales</taxon>
        <taxon>Methanomicrobiaceae</taxon>
        <taxon>Methanoplanus</taxon>
    </lineage>
</organism>
<dbReference type="InterPro" id="IPR017938">
    <property type="entry name" value="Riboflavin_synthase-like_b-brl"/>
</dbReference>
<keyword evidence="14" id="KW-1185">Reference proteome</keyword>
<keyword evidence="7" id="KW-0249">Electron transport</keyword>
<dbReference type="RefSeq" id="WP_257742842.1">
    <property type="nucleotide sequence ID" value="NZ_CP096115.1"/>
</dbReference>
<evidence type="ECO:0000259" key="12">
    <source>
        <dbReference type="PROSITE" id="PS51384"/>
    </source>
</evidence>
<dbReference type="InterPro" id="IPR019480">
    <property type="entry name" value="Dihydroorotate_DH_Fe-S-bd"/>
</dbReference>
<dbReference type="InterPro" id="IPR039261">
    <property type="entry name" value="FNR_nucleotide-bd"/>
</dbReference>
<dbReference type="CDD" id="cd06220">
    <property type="entry name" value="DHOD_e_trans_like2"/>
    <property type="match status" value="1"/>
</dbReference>
<feature type="binding site" evidence="11">
    <location>
        <position position="241"/>
    </location>
    <ligand>
        <name>[2Fe-2S] cluster</name>
        <dbReference type="ChEBI" id="CHEBI:190135"/>
    </ligand>
</feature>
<keyword evidence="8 11" id="KW-0408">Iron</keyword>
<dbReference type="GO" id="GO:0006221">
    <property type="term" value="P:pyrimidine nucleotide biosynthetic process"/>
    <property type="evidence" value="ECO:0007669"/>
    <property type="project" value="InterPro"/>
</dbReference>
<feature type="domain" description="FAD-binding FR-type" evidence="12">
    <location>
        <begin position="4"/>
        <end position="91"/>
    </location>
</feature>
<evidence type="ECO:0000256" key="10">
    <source>
        <dbReference type="ARBA" id="ARBA00034078"/>
    </source>
</evidence>
<dbReference type="Pfam" id="PF10418">
    <property type="entry name" value="DHODB_Fe-S_bind"/>
    <property type="match status" value="1"/>
</dbReference>
<evidence type="ECO:0000313" key="14">
    <source>
        <dbReference type="Proteomes" id="UP001060368"/>
    </source>
</evidence>
<dbReference type="PANTHER" id="PTHR43513:SF3">
    <property type="entry name" value="DIHYDROOROTATE DEHYDROGENASE B (NAD(+)), ELECTRON TRANSFER SUBUNIT-RELATED"/>
    <property type="match status" value="1"/>
</dbReference>
<name>A0A9E7TIM5_9EURY</name>
<evidence type="ECO:0000313" key="13">
    <source>
        <dbReference type="EMBL" id="UUX92698.1"/>
    </source>
</evidence>
<accession>A0A9E7TIM5</accession>
<feature type="binding site" evidence="11">
    <location>
        <position position="231"/>
    </location>
    <ligand>
        <name>[2Fe-2S] cluster</name>
        <dbReference type="ChEBI" id="CHEBI:190135"/>
    </ligand>
</feature>
<keyword evidence="5 11" id="KW-0479">Metal-binding</keyword>
<sequence>MREIASVPVRITEIRDETPTIKTFEFDGCFSSKAGQFCMVWIPGVDEVPMGFSSPSSITVQKVGEATEALFSLDVGDTIGIKGPLGNGYTPRGRVLAIAGGVGAAPLRPLALEGLADTFILGARTAGEIVYKDELGSMTDLHISTDDGTFGHHGFVTDLLSGVDYGKGKDDIKGQSKVGVNPEDYDTICVCGPEIMMKNVLKILDGLGAADRAQFSLVRYMKCGVGICGSCCLDDGGLRVCRDGPVFSGTDLLKSSEFGNYSRDATGRRVFGGGH</sequence>
<proteinExistence type="inferred from homology"/>
<evidence type="ECO:0000256" key="5">
    <source>
        <dbReference type="ARBA" id="ARBA00022723"/>
    </source>
</evidence>
<keyword evidence="3" id="KW-0285">Flavoprotein</keyword>
<dbReference type="PROSITE" id="PS51384">
    <property type="entry name" value="FAD_FR"/>
    <property type="match status" value="1"/>
</dbReference>
<evidence type="ECO:0000256" key="2">
    <source>
        <dbReference type="ARBA" id="ARBA00022448"/>
    </source>
</evidence>
<dbReference type="InterPro" id="IPR001433">
    <property type="entry name" value="OxRdtase_FAD/NAD-bd"/>
</dbReference>
<evidence type="ECO:0000256" key="7">
    <source>
        <dbReference type="ARBA" id="ARBA00022982"/>
    </source>
</evidence>
<dbReference type="AlphaFoldDB" id="A0A9E7TIM5"/>
<dbReference type="Gene3D" id="2.40.30.10">
    <property type="entry name" value="Translation factors"/>
    <property type="match status" value="1"/>
</dbReference>
<comment type="similarity">
    <text evidence="1">Belongs to the PyrK family.</text>
</comment>
<protein>
    <submittedName>
        <fullName evidence="13">Dihydroorotate dehydrogenase electron transfer subunit</fullName>
    </submittedName>
</protein>
<dbReference type="Pfam" id="PF00175">
    <property type="entry name" value="NAD_binding_1"/>
    <property type="match status" value="1"/>
</dbReference>
<dbReference type="GO" id="GO:0046872">
    <property type="term" value="F:metal ion binding"/>
    <property type="evidence" value="ECO:0007669"/>
    <property type="project" value="UniProtKB-KW"/>
</dbReference>
<dbReference type="SUPFAM" id="SSF52343">
    <property type="entry name" value="Ferredoxin reductase-like, C-terminal NADP-linked domain"/>
    <property type="match status" value="1"/>
</dbReference>
<dbReference type="GO" id="GO:0050660">
    <property type="term" value="F:flavin adenine dinucleotide binding"/>
    <property type="evidence" value="ECO:0007669"/>
    <property type="project" value="InterPro"/>
</dbReference>
<reference evidence="13" key="1">
    <citation type="submission" date="2022-04" db="EMBL/GenBank/DDBJ databases">
        <title>Complete genome of Methanoplanus endosymbiosus DSM 3599.</title>
        <authorList>
            <person name="Chen S.-C."/>
            <person name="You Y.-T."/>
            <person name="Zhou Y.-Z."/>
            <person name="Lai M.-C."/>
        </authorList>
    </citation>
    <scope>NUCLEOTIDE SEQUENCE</scope>
    <source>
        <strain evidence="13">DSM 3599</strain>
    </source>
</reference>
<dbReference type="InterPro" id="IPR012165">
    <property type="entry name" value="Cyt_c3_hydrogenase_gsu"/>
</dbReference>
<feature type="binding site" evidence="11">
    <location>
        <position position="228"/>
    </location>
    <ligand>
        <name>[2Fe-2S] cluster</name>
        <dbReference type="ChEBI" id="CHEBI:190135"/>
    </ligand>
</feature>
<dbReference type="GeneID" id="74306189"/>
<keyword evidence="6" id="KW-0274">FAD</keyword>
<dbReference type="GO" id="GO:0051537">
    <property type="term" value="F:2 iron, 2 sulfur cluster binding"/>
    <property type="evidence" value="ECO:0007669"/>
    <property type="project" value="UniProtKB-KW"/>
</dbReference>
<dbReference type="GO" id="GO:0016491">
    <property type="term" value="F:oxidoreductase activity"/>
    <property type="evidence" value="ECO:0007669"/>
    <property type="project" value="InterPro"/>
</dbReference>
<dbReference type="PIRSF" id="PIRSF006816">
    <property type="entry name" value="Cyc3_hyd_g"/>
    <property type="match status" value="1"/>
</dbReference>
<keyword evidence="4 11" id="KW-0001">2Fe-2S</keyword>
<dbReference type="KEGG" id="mend:L6E24_00800"/>
<dbReference type="EMBL" id="CP096115">
    <property type="protein sequence ID" value="UUX92698.1"/>
    <property type="molecule type" value="Genomic_DNA"/>
</dbReference>
<dbReference type="Gene3D" id="2.10.240.10">
    <property type="entry name" value="Dihydroorotate dehydrogenase, electron transfer subunit"/>
    <property type="match status" value="1"/>
</dbReference>
<comment type="cofactor">
    <cofactor evidence="10">
        <name>[2Fe-2S] cluster</name>
        <dbReference type="ChEBI" id="CHEBI:190135"/>
    </cofactor>
</comment>